<feature type="transmembrane region" description="Helical" evidence="3">
    <location>
        <begin position="54"/>
        <end position="76"/>
    </location>
</feature>
<evidence type="ECO:0000313" key="5">
    <source>
        <dbReference type="EMBL" id="GAG52772.1"/>
    </source>
</evidence>
<evidence type="ECO:0000256" key="1">
    <source>
        <dbReference type="ARBA" id="ARBA00022723"/>
    </source>
</evidence>
<keyword evidence="3" id="KW-0472">Membrane</keyword>
<organism evidence="5">
    <name type="scientific">marine sediment metagenome</name>
    <dbReference type="NCBI Taxonomy" id="412755"/>
    <lineage>
        <taxon>unclassified sequences</taxon>
        <taxon>metagenomes</taxon>
        <taxon>ecological metagenomes</taxon>
    </lineage>
</organism>
<feature type="transmembrane region" description="Helical" evidence="3">
    <location>
        <begin position="22"/>
        <end position="42"/>
    </location>
</feature>
<dbReference type="Gene3D" id="2.70.150.10">
    <property type="entry name" value="Calcium-transporting ATPase, cytoplasmic transduction domain A"/>
    <property type="match status" value="1"/>
</dbReference>
<sequence>MLSFALYSGFFTEFSPETIQKLSWPTFVLASVVLIYGGRNIYRRAWAGISTAAFSMETLITVGSFSAYFYSIYGLLSGSIHLYFDTASMLITLVLLGKLLERRAKAEVQEDLANFFSLRPNKAKICSEQYPRGRYVATDNLRKGDTFRVEESEVLAADGFILEGEGAVDESSLTGEPLPITKKIGDLVKSGSKVIQGTFEIRAEGVGEDSVVGQMIAIIEKALGEKTPFEGKAKRA</sequence>
<dbReference type="InterPro" id="IPR008250">
    <property type="entry name" value="ATPase_P-typ_transduc_dom_A_sf"/>
</dbReference>
<dbReference type="GO" id="GO:0005507">
    <property type="term" value="F:copper ion binding"/>
    <property type="evidence" value="ECO:0007669"/>
    <property type="project" value="TreeGrafter"/>
</dbReference>
<feature type="domain" description="P-type ATPase A" evidence="4">
    <location>
        <begin position="118"/>
        <end position="219"/>
    </location>
</feature>
<comment type="caution">
    <text evidence="5">The sequence shown here is derived from an EMBL/GenBank/DDBJ whole genome shotgun (WGS) entry which is preliminary data.</text>
</comment>
<evidence type="ECO:0000259" key="4">
    <source>
        <dbReference type="Pfam" id="PF00122"/>
    </source>
</evidence>
<gene>
    <name evidence="5" type="ORF">S01H1_76028</name>
</gene>
<feature type="non-terminal residue" evidence="5">
    <location>
        <position position="236"/>
    </location>
</feature>
<keyword evidence="3" id="KW-0812">Transmembrane</keyword>
<dbReference type="PANTHER" id="PTHR43520">
    <property type="entry name" value="ATP7, ISOFORM B"/>
    <property type="match status" value="1"/>
</dbReference>
<keyword evidence="2" id="KW-1278">Translocase</keyword>
<evidence type="ECO:0000256" key="3">
    <source>
        <dbReference type="SAM" id="Phobius"/>
    </source>
</evidence>
<dbReference type="GO" id="GO:0016020">
    <property type="term" value="C:membrane"/>
    <property type="evidence" value="ECO:0007669"/>
    <property type="project" value="TreeGrafter"/>
</dbReference>
<dbReference type="Pfam" id="PF00122">
    <property type="entry name" value="E1-E2_ATPase"/>
    <property type="match status" value="1"/>
</dbReference>
<dbReference type="EMBL" id="BARS01050996">
    <property type="protein sequence ID" value="GAG52772.1"/>
    <property type="molecule type" value="Genomic_DNA"/>
</dbReference>
<feature type="transmembrane region" description="Helical" evidence="3">
    <location>
        <begin position="82"/>
        <end position="100"/>
    </location>
</feature>
<proteinExistence type="predicted"/>
<evidence type="ECO:0000256" key="2">
    <source>
        <dbReference type="ARBA" id="ARBA00022967"/>
    </source>
</evidence>
<dbReference type="InterPro" id="IPR059000">
    <property type="entry name" value="ATPase_P-type_domA"/>
</dbReference>
<dbReference type="PANTHER" id="PTHR43520:SF8">
    <property type="entry name" value="P-TYPE CU(+) TRANSPORTER"/>
    <property type="match status" value="1"/>
</dbReference>
<dbReference type="AlphaFoldDB" id="X0Z2M5"/>
<protein>
    <recommendedName>
        <fullName evidence="4">P-type ATPase A domain-containing protein</fullName>
    </recommendedName>
</protein>
<accession>X0Z2M5</accession>
<dbReference type="GO" id="GO:0055070">
    <property type="term" value="P:copper ion homeostasis"/>
    <property type="evidence" value="ECO:0007669"/>
    <property type="project" value="TreeGrafter"/>
</dbReference>
<keyword evidence="1" id="KW-0479">Metal-binding</keyword>
<dbReference type="SUPFAM" id="SSF81653">
    <property type="entry name" value="Calcium ATPase, transduction domain A"/>
    <property type="match status" value="1"/>
</dbReference>
<reference evidence="5" key="1">
    <citation type="journal article" date="2014" name="Front. Microbiol.">
        <title>High frequency of phylogenetically diverse reductive dehalogenase-homologous genes in deep subseafloor sedimentary metagenomes.</title>
        <authorList>
            <person name="Kawai M."/>
            <person name="Futagami T."/>
            <person name="Toyoda A."/>
            <person name="Takaki Y."/>
            <person name="Nishi S."/>
            <person name="Hori S."/>
            <person name="Arai W."/>
            <person name="Tsubouchi T."/>
            <person name="Morono Y."/>
            <person name="Uchiyama I."/>
            <person name="Ito T."/>
            <person name="Fujiyama A."/>
            <person name="Inagaki F."/>
            <person name="Takami H."/>
        </authorList>
    </citation>
    <scope>NUCLEOTIDE SEQUENCE</scope>
    <source>
        <strain evidence="5">Expedition CK06-06</strain>
    </source>
</reference>
<name>X0Z2M5_9ZZZZ</name>
<keyword evidence="3" id="KW-1133">Transmembrane helix</keyword>
<dbReference type="GO" id="GO:0043682">
    <property type="term" value="F:P-type divalent copper transporter activity"/>
    <property type="evidence" value="ECO:0007669"/>
    <property type="project" value="TreeGrafter"/>
</dbReference>